<proteinExistence type="predicted"/>
<comment type="caution">
    <text evidence="1">The sequence shown here is derived from an EMBL/GenBank/DDBJ whole genome shotgun (WGS) entry which is preliminary data.</text>
</comment>
<reference evidence="1 2" key="1">
    <citation type="journal article" date="2017" name="Emerg. Infect. Dis.">
        <title>Carbapenemase VCC-1-Producing Vibrio cholerae in Coastal Waters of Germany.</title>
        <authorList>
            <person name="Hammerl J.A."/>
            <person name="Jackel C."/>
            <person name="Bortolaia V."/>
            <person name="Schwartz K."/>
            <person name="Bier N."/>
            <person name="Hendriksen R.S."/>
            <person name="Guerra B."/>
            <person name="Strauch E."/>
        </authorList>
    </citation>
    <scope>NUCLEOTIDE SEQUENCE [LARGE SCALE GENOMIC DNA]</scope>
    <source>
        <strain evidence="1 2">VN-2825</strain>
    </source>
</reference>
<evidence type="ECO:0000313" key="1">
    <source>
        <dbReference type="EMBL" id="RGP89901.1"/>
    </source>
</evidence>
<dbReference type="AlphaFoldDB" id="A0A395U0J5"/>
<protein>
    <submittedName>
        <fullName evidence="1">Uncharacterized protein</fullName>
    </submittedName>
</protein>
<dbReference type="RefSeq" id="WP_118089260.1">
    <property type="nucleotide sequence ID" value="NZ_JBAFTT010000022.1"/>
</dbReference>
<dbReference type="SUPFAM" id="SSF46785">
    <property type="entry name" value="Winged helix' DNA-binding domain"/>
    <property type="match status" value="1"/>
</dbReference>
<dbReference type="Proteomes" id="UP000266701">
    <property type="component" value="Unassembled WGS sequence"/>
</dbReference>
<evidence type="ECO:0000313" key="2">
    <source>
        <dbReference type="Proteomes" id="UP000266701"/>
    </source>
</evidence>
<name>A0A395U0J5_VIBCL</name>
<sequence length="96" mass="11333">MSQYRFGKVQKEILIRLAHGLKLGFKKIKSTMLNEVINKKLGVEIHPNNFRASCDTLEERGLIMRHKEGFDWYLNITPEGFDQAIKWINQDTKERK</sequence>
<organism evidence="1 2">
    <name type="scientific">Vibrio cholerae</name>
    <dbReference type="NCBI Taxonomy" id="666"/>
    <lineage>
        <taxon>Bacteria</taxon>
        <taxon>Pseudomonadati</taxon>
        <taxon>Pseudomonadota</taxon>
        <taxon>Gammaproteobacteria</taxon>
        <taxon>Vibrionales</taxon>
        <taxon>Vibrionaceae</taxon>
        <taxon>Vibrio</taxon>
    </lineage>
</organism>
<accession>A0A395U0J5</accession>
<dbReference type="EMBL" id="MCBA01000067">
    <property type="protein sequence ID" value="RGP89901.1"/>
    <property type="molecule type" value="Genomic_DNA"/>
</dbReference>
<gene>
    <name evidence="1" type="ORF">BC353_09720</name>
</gene>
<dbReference type="InterPro" id="IPR036390">
    <property type="entry name" value="WH_DNA-bd_sf"/>
</dbReference>